<protein>
    <submittedName>
        <fullName evidence="1">DUF3261 domain-containing protein</fullName>
    </submittedName>
</protein>
<dbReference type="Pfam" id="PF11659">
    <property type="entry name" value="DUF3261"/>
    <property type="match status" value="1"/>
</dbReference>
<evidence type="ECO:0000313" key="2">
    <source>
        <dbReference type="Proteomes" id="UP000315369"/>
    </source>
</evidence>
<dbReference type="Proteomes" id="UP000315369">
    <property type="component" value="Unassembled WGS sequence"/>
</dbReference>
<dbReference type="PROSITE" id="PS51257">
    <property type="entry name" value="PROKAR_LIPOPROTEIN"/>
    <property type="match status" value="1"/>
</dbReference>
<reference evidence="1 2" key="1">
    <citation type="submission" date="2019-06" db="EMBL/GenBank/DDBJ databases">
        <authorList>
            <person name="Livingstone P."/>
            <person name="Whitworth D."/>
        </authorList>
    </citation>
    <scope>NUCLEOTIDE SEQUENCE [LARGE SCALE GENOMIC DNA]</scope>
    <source>
        <strain evidence="1 2">AM401</strain>
    </source>
</reference>
<dbReference type="RefSeq" id="WP_141640866.1">
    <property type="nucleotide sequence ID" value="NZ_VIFM01000007.1"/>
</dbReference>
<keyword evidence="2" id="KW-1185">Reference proteome</keyword>
<name>A0A540X9S8_9BACT</name>
<dbReference type="OrthoDB" id="6228084at2"/>
<proteinExistence type="predicted"/>
<evidence type="ECO:0000313" key="1">
    <source>
        <dbReference type="EMBL" id="TQF17424.1"/>
    </source>
</evidence>
<accession>A0A540X9S8</accession>
<dbReference type="EMBL" id="VIFM01000007">
    <property type="protein sequence ID" value="TQF17424.1"/>
    <property type="molecule type" value="Genomic_DNA"/>
</dbReference>
<comment type="caution">
    <text evidence="1">The sequence shown here is derived from an EMBL/GenBank/DDBJ whole genome shotgun (WGS) entry which is preliminary data.</text>
</comment>
<dbReference type="InterPro" id="IPR021675">
    <property type="entry name" value="DUF3261"/>
</dbReference>
<organism evidence="1 2">
    <name type="scientific">Myxococcus llanfairpwllgwyngyllgogerychwyrndrobwllllantysiliogogogochensis</name>
    <dbReference type="NCBI Taxonomy" id="2590453"/>
    <lineage>
        <taxon>Bacteria</taxon>
        <taxon>Pseudomonadati</taxon>
        <taxon>Myxococcota</taxon>
        <taxon>Myxococcia</taxon>
        <taxon>Myxococcales</taxon>
        <taxon>Cystobacterineae</taxon>
        <taxon>Myxococcaceae</taxon>
        <taxon>Myxococcus</taxon>
    </lineage>
</organism>
<dbReference type="AlphaFoldDB" id="A0A540X9S8"/>
<sequence length="188" mass="20867">MRRLIPIVVLFGLVSCVTSPPRRVAPEVALPTLTLAPATFGGSVSLSQRLSFAHDADPGGPRSLEALVEIDASSLQLAGFALGQRVFTLQWDGAKLDEQRDARVPEQLQSRTVLRDLQLVYWPAPAVRAALPPDWTLEDSPGVRVLRHADKDWLTVRYDGEPRWVGRAELVNLAEHYRLTIESRPSEE</sequence>
<gene>
    <name evidence="1" type="ORF">FJV41_03005</name>
</gene>